<dbReference type="SUPFAM" id="SSF54106">
    <property type="entry name" value="LysM domain"/>
    <property type="match status" value="1"/>
</dbReference>
<dbReference type="InterPro" id="IPR036779">
    <property type="entry name" value="LysM_dom_sf"/>
</dbReference>
<reference evidence="4" key="1">
    <citation type="journal article" date="2019" name="Int. J. Syst. Evol. Microbiol.">
        <title>The Global Catalogue of Microorganisms (GCM) 10K type strain sequencing project: providing services to taxonomists for standard genome sequencing and annotation.</title>
        <authorList>
            <consortium name="The Broad Institute Genomics Platform"/>
            <consortium name="The Broad Institute Genome Sequencing Center for Infectious Disease"/>
            <person name="Wu L."/>
            <person name="Ma J."/>
        </authorList>
    </citation>
    <scope>NUCLEOTIDE SEQUENCE [LARGE SCALE GENOMIC DNA]</scope>
    <source>
        <strain evidence="4">CCM 7435</strain>
    </source>
</reference>
<dbReference type="InterPro" id="IPR016047">
    <property type="entry name" value="M23ase_b-sheet_dom"/>
</dbReference>
<sequence length="425" mass="42018">MSVVALLGGTAAACSSDVGRFQNPNQSPFAAQSAPAYTGSIASAPTGQVQSAPMGAPSYGAPQPVASTSYGAPQPNYAAAPAYGRPQTYGAPQAQPQGYGQPQQLAAVTPAQQPLYGTYAAPQAAAPVRQPAPVAAAPVLHAPAAAAKPSMAAAGAAHVVASGETLNSLSRRYNVPVSQIAAANGLDTNSQVRIGQSVVIPGASAAVAAKPAVAPAPVAAAKPATTMPVATTPVATAPAAASTAVAAAPAAKPLAPANSAKPAPAAVAAAPLAAPAEPKAQTIAAVKPSEPVEETRTASGVQFRWPVRGRIISGYGPKPGGQTNEGINVSVPEGTSVKAAEDGVVAYAGSELKGYGNLVLVKHADGWVTAYAHNSALDVKKGDTVKRGQVIAKAGQTGNVSSPQVHFEIRKGSQAMDPSQYLAGL</sequence>
<protein>
    <submittedName>
        <fullName evidence="3">Peptidoglycan DD-metalloendopeptidase family protein</fullName>
    </submittedName>
</protein>
<dbReference type="Gene3D" id="2.70.70.10">
    <property type="entry name" value="Glucose Permease (Domain IIA)"/>
    <property type="match status" value="1"/>
</dbReference>
<dbReference type="PANTHER" id="PTHR21666">
    <property type="entry name" value="PEPTIDASE-RELATED"/>
    <property type="match status" value="1"/>
</dbReference>
<dbReference type="Proteomes" id="UP001597299">
    <property type="component" value="Unassembled WGS sequence"/>
</dbReference>
<evidence type="ECO:0000313" key="4">
    <source>
        <dbReference type="Proteomes" id="UP001597299"/>
    </source>
</evidence>
<dbReference type="Gene3D" id="3.10.350.10">
    <property type="entry name" value="LysM domain"/>
    <property type="match status" value="1"/>
</dbReference>
<dbReference type="PROSITE" id="PS51782">
    <property type="entry name" value="LYSM"/>
    <property type="match status" value="1"/>
</dbReference>
<comment type="caution">
    <text evidence="3">The sequence shown here is derived from an EMBL/GenBank/DDBJ whole genome shotgun (WGS) entry which is preliminary data.</text>
</comment>
<dbReference type="InterPro" id="IPR050570">
    <property type="entry name" value="Cell_wall_metabolism_enzyme"/>
</dbReference>
<evidence type="ECO:0000313" key="3">
    <source>
        <dbReference type="EMBL" id="MFD2142825.1"/>
    </source>
</evidence>
<dbReference type="SUPFAM" id="SSF51261">
    <property type="entry name" value="Duplicated hybrid motif"/>
    <property type="match status" value="1"/>
</dbReference>
<dbReference type="CDD" id="cd12797">
    <property type="entry name" value="M23_peptidase"/>
    <property type="match status" value="1"/>
</dbReference>
<dbReference type="InterPro" id="IPR018392">
    <property type="entry name" value="LysM"/>
</dbReference>
<dbReference type="EMBL" id="JBHUHD010000001">
    <property type="protein sequence ID" value="MFD2142825.1"/>
    <property type="molecule type" value="Genomic_DNA"/>
</dbReference>
<accession>A0ABW4Z2X6</accession>
<comment type="similarity">
    <text evidence="1">Belongs to the E.coli NlpD/Haemophilus LppB family.</text>
</comment>
<dbReference type="PANTHER" id="PTHR21666:SF263">
    <property type="entry name" value="MUREIN HYDROLASE ACTIVATOR NLPD"/>
    <property type="match status" value="1"/>
</dbReference>
<proteinExistence type="inferred from homology"/>
<gene>
    <name evidence="3" type="ORF">ACFSNC_20650</name>
</gene>
<dbReference type="RefSeq" id="WP_246549468.1">
    <property type="nucleotide sequence ID" value="NZ_JAHBGB010000044.1"/>
</dbReference>
<feature type="domain" description="LysM" evidence="2">
    <location>
        <begin position="156"/>
        <end position="200"/>
    </location>
</feature>
<dbReference type="Pfam" id="PF01551">
    <property type="entry name" value="Peptidase_M23"/>
    <property type="match status" value="1"/>
</dbReference>
<name>A0ABW4Z2X6_9HYPH</name>
<dbReference type="InterPro" id="IPR011055">
    <property type="entry name" value="Dup_hybrid_motif"/>
</dbReference>
<dbReference type="CDD" id="cd00118">
    <property type="entry name" value="LysM"/>
    <property type="match status" value="1"/>
</dbReference>
<evidence type="ECO:0000259" key="2">
    <source>
        <dbReference type="PROSITE" id="PS51782"/>
    </source>
</evidence>
<keyword evidence="4" id="KW-1185">Reference proteome</keyword>
<evidence type="ECO:0000256" key="1">
    <source>
        <dbReference type="ARBA" id="ARBA00038420"/>
    </source>
</evidence>
<dbReference type="SMART" id="SM00257">
    <property type="entry name" value="LysM"/>
    <property type="match status" value="1"/>
</dbReference>
<dbReference type="Pfam" id="PF01476">
    <property type="entry name" value="LysM"/>
    <property type="match status" value="1"/>
</dbReference>
<organism evidence="3 4">
    <name type="scientific">Ancylobacter oerskovii</name>
    <dbReference type="NCBI Taxonomy" id="459519"/>
    <lineage>
        <taxon>Bacteria</taxon>
        <taxon>Pseudomonadati</taxon>
        <taxon>Pseudomonadota</taxon>
        <taxon>Alphaproteobacteria</taxon>
        <taxon>Hyphomicrobiales</taxon>
        <taxon>Xanthobacteraceae</taxon>
        <taxon>Ancylobacter</taxon>
    </lineage>
</organism>